<evidence type="ECO:0000256" key="1">
    <source>
        <dbReference type="ARBA" id="ARBA00007198"/>
    </source>
</evidence>
<evidence type="ECO:0008006" key="5">
    <source>
        <dbReference type="Google" id="ProtNLM"/>
    </source>
</evidence>
<evidence type="ECO:0000256" key="2">
    <source>
        <dbReference type="PROSITE-ProRule" id="PRU01282"/>
    </source>
</evidence>
<dbReference type="EMBL" id="CP032544">
    <property type="protein sequence ID" value="AZJ31238.1"/>
    <property type="molecule type" value="Genomic_DNA"/>
</dbReference>
<dbReference type="InterPro" id="IPR006660">
    <property type="entry name" value="Arsenate_reductase-like"/>
</dbReference>
<proteinExistence type="inferred from homology"/>
<reference evidence="3 4" key="1">
    <citation type="submission" date="2018-09" db="EMBL/GenBank/DDBJ databases">
        <title>Insights into the microbiota of Asian seabass (Lates calcarifer) with tenacibaculosis symptoms and description of sp. nov. Tenacibaculum singaporense.</title>
        <authorList>
            <person name="Miyake S."/>
            <person name="Soh M."/>
            <person name="Azman M.N."/>
            <person name="Ngoh S.Y."/>
            <person name="Orban L."/>
            <person name="Seedorf H."/>
        </authorList>
    </citation>
    <scope>NUCLEOTIDE SEQUENCE [LARGE SCALE GENOMIC DNA]</scope>
    <source>
        <strain evidence="3 4">DSM 13764</strain>
    </source>
</reference>
<gene>
    <name evidence="3" type="ORF">D6200_01090</name>
</gene>
<protein>
    <recommendedName>
        <fullName evidence="5">Arsenate reductase, glutaredoxin family</fullName>
    </recommendedName>
</protein>
<dbReference type="PROSITE" id="PS51353">
    <property type="entry name" value="ARSC"/>
    <property type="match status" value="1"/>
</dbReference>
<accession>A0ABM7CBX9</accession>
<comment type="similarity">
    <text evidence="1 2">Belongs to the ArsC family.</text>
</comment>
<organism evidence="3 4">
    <name type="scientific">Tenacibaculum mesophilum</name>
    <dbReference type="NCBI Taxonomy" id="104268"/>
    <lineage>
        <taxon>Bacteria</taxon>
        <taxon>Pseudomonadati</taxon>
        <taxon>Bacteroidota</taxon>
        <taxon>Flavobacteriia</taxon>
        <taxon>Flavobacteriales</taxon>
        <taxon>Flavobacteriaceae</taxon>
        <taxon>Tenacibaculum</taxon>
    </lineage>
</organism>
<evidence type="ECO:0000313" key="3">
    <source>
        <dbReference type="EMBL" id="AZJ31238.1"/>
    </source>
</evidence>
<dbReference type="Proteomes" id="UP000269693">
    <property type="component" value="Chromosome"/>
</dbReference>
<keyword evidence="4" id="KW-1185">Reference proteome</keyword>
<sequence length="136" mass="15345">MTVLAKHKRQLLFIYSCESSFSKEMLAYASAVDKKLQIINICKEKISDTIWLEIAAMLNVTLGELFSPKHSNAENVGDVTSFDETDWLKLINSKPSLLQVPIVVNADKALRIKEKTDMMNVLDNYKIILGSKPKTL</sequence>
<dbReference type="InterPro" id="IPR036249">
    <property type="entry name" value="Thioredoxin-like_sf"/>
</dbReference>
<dbReference type="SUPFAM" id="SSF52833">
    <property type="entry name" value="Thioredoxin-like"/>
    <property type="match status" value="1"/>
</dbReference>
<evidence type="ECO:0000313" key="4">
    <source>
        <dbReference type="Proteomes" id="UP000269693"/>
    </source>
</evidence>
<dbReference type="Gene3D" id="3.40.30.10">
    <property type="entry name" value="Glutaredoxin"/>
    <property type="match status" value="1"/>
</dbReference>
<name>A0ABM7CBX9_9FLAO</name>